<keyword evidence="2" id="KW-0806">Transcription termination</keyword>
<keyword evidence="2" id="KW-0804">Transcription</keyword>
<protein>
    <recommendedName>
        <fullName evidence="6">Mitochondrial transcription termination factor</fullName>
    </recommendedName>
</protein>
<dbReference type="PANTHER" id="PTHR13068:SF133">
    <property type="entry name" value="MITOCHONDRIAL TRANSCRIPTION TERMINATION FACTOR FAMILY PROTEIN"/>
    <property type="match status" value="1"/>
</dbReference>
<comment type="caution">
    <text evidence="4">The sequence shown here is derived from an EMBL/GenBank/DDBJ whole genome shotgun (WGS) entry which is preliminary data.</text>
</comment>
<name>A0A830D861_9LAMI</name>
<comment type="similarity">
    <text evidence="1">Belongs to the mTERF family.</text>
</comment>
<accession>A0A830D861</accession>
<dbReference type="SMART" id="SM00733">
    <property type="entry name" value="Mterf"/>
    <property type="match status" value="6"/>
</dbReference>
<evidence type="ECO:0000256" key="1">
    <source>
        <dbReference type="ARBA" id="ARBA00007692"/>
    </source>
</evidence>
<keyword evidence="2" id="KW-0805">Transcription regulation</keyword>
<dbReference type="InterPro" id="IPR038538">
    <property type="entry name" value="MTERF_sf"/>
</dbReference>
<keyword evidence="5" id="KW-1185">Reference proteome</keyword>
<dbReference type="FunFam" id="1.25.70.10:FF:000001">
    <property type="entry name" value="Mitochondrial transcription termination factor-like"/>
    <property type="match status" value="1"/>
</dbReference>
<dbReference type="GO" id="GO:0006353">
    <property type="term" value="P:DNA-templated transcription termination"/>
    <property type="evidence" value="ECO:0007669"/>
    <property type="project" value="UniProtKB-KW"/>
</dbReference>
<dbReference type="Gene3D" id="1.25.70.10">
    <property type="entry name" value="Transcription termination factor 3, mitochondrial"/>
    <property type="match status" value="1"/>
</dbReference>
<dbReference type="PANTHER" id="PTHR13068">
    <property type="entry name" value="CGI-12 PROTEIN-RELATED"/>
    <property type="match status" value="1"/>
</dbReference>
<dbReference type="GO" id="GO:0003676">
    <property type="term" value="F:nucleic acid binding"/>
    <property type="evidence" value="ECO:0007669"/>
    <property type="project" value="InterPro"/>
</dbReference>
<reference evidence="4" key="1">
    <citation type="submission" date="2020-07" db="EMBL/GenBank/DDBJ databases">
        <title>Ethylene signaling mediates host invasion by parasitic plants.</title>
        <authorList>
            <person name="Yoshida S."/>
        </authorList>
    </citation>
    <scope>NUCLEOTIDE SEQUENCE</scope>
    <source>
        <strain evidence="4">Okayama</strain>
    </source>
</reference>
<proteinExistence type="inferred from homology"/>
<dbReference type="InterPro" id="IPR003690">
    <property type="entry name" value="MTERF"/>
</dbReference>
<dbReference type="Pfam" id="PF02536">
    <property type="entry name" value="mTERF"/>
    <property type="match status" value="1"/>
</dbReference>
<evidence type="ECO:0008006" key="6">
    <source>
        <dbReference type="Google" id="ProtNLM"/>
    </source>
</evidence>
<keyword evidence="3" id="KW-0809">Transit peptide</keyword>
<sequence length="366" mass="40773">MSCSSSVCGNASEKKSFTVSYLINSCGLSSNDAVSASKKVCFKSPEKPDAVLDLLRNYGFTNADISRIVATMPNVLLSSPNKTLLPRLQFLQSIGVPLPVLAHNLSVCPSILRRNLKTFLFPLYNYLKNLLRSDKGVVHVFSRAPRAFSRAWSNGVYLFVSVLRERGVPESSIVSLVMYSPPMLATSKEKVAVCIDRAVEIGFDINESGFVHAMKVLLGMSESTLKRKMEVYRMCGWSESETVAVFLKHPYCLKYSEKKIMANMGFLVDELGCKPLDVARYPVLLGLSLDKRIKPRCLVAGILKEKGLKSKTSLFTLLTLSEEKFLDRYILKFEKDVPELRGIYFGKVEPSGMDFGRLISSINTES</sequence>
<dbReference type="EMBL" id="BMAC01000819">
    <property type="protein sequence ID" value="GFQ03346.1"/>
    <property type="molecule type" value="Genomic_DNA"/>
</dbReference>
<evidence type="ECO:0000313" key="4">
    <source>
        <dbReference type="EMBL" id="GFQ03346.1"/>
    </source>
</evidence>
<dbReference type="OrthoDB" id="637682at2759"/>
<evidence type="ECO:0000256" key="3">
    <source>
        <dbReference type="ARBA" id="ARBA00022946"/>
    </source>
</evidence>
<evidence type="ECO:0000256" key="2">
    <source>
        <dbReference type="ARBA" id="ARBA00022472"/>
    </source>
</evidence>
<dbReference type="Proteomes" id="UP000653305">
    <property type="component" value="Unassembled WGS sequence"/>
</dbReference>
<gene>
    <name evidence="4" type="ORF">PHJA_002478400</name>
</gene>
<dbReference type="AlphaFoldDB" id="A0A830D861"/>
<evidence type="ECO:0000313" key="5">
    <source>
        <dbReference type="Proteomes" id="UP000653305"/>
    </source>
</evidence>
<organism evidence="4 5">
    <name type="scientific">Phtheirospermum japonicum</name>
    <dbReference type="NCBI Taxonomy" id="374723"/>
    <lineage>
        <taxon>Eukaryota</taxon>
        <taxon>Viridiplantae</taxon>
        <taxon>Streptophyta</taxon>
        <taxon>Embryophyta</taxon>
        <taxon>Tracheophyta</taxon>
        <taxon>Spermatophyta</taxon>
        <taxon>Magnoliopsida</taxon>
        <taxon>eudicotyledons</taxon>
        <taxon>Gunneridae</taxon>
        <taxon>Pentapetalae</taxon>
        <taxon>asterids</taxon>
        <taxon>lamiids</taxon>
        <taxon>Lamiales</taxon>
        <taxon>Orobanchaceae</taxon>
        <taxon>Orobanchaceae incertae sedis</taxon>
        <taxon>Phtheirospermum</taxon>
    </lineage>
</organism>